<dbReference type="OrthoDB" id="9182634at2"/>
<organism evidence="3 4">
    <name type="scientific">Parazoarcus communis SWub3 = DSM 12120</name>
    <dbReference type="NCBI Taxonomy" id="1121029"/>
    <lineage>
        <taxon>Bacteria</taxon>
        <taxon>Pseudomonadati</taxon>
        <taxon>Pseudomonadota</taxon>
        <taxon>Betaproteobacteria</taxon>
        <taxon>Rhodocyclales</taxon>
        <taxon>Zoogloeaceae</taxon>
        <taxon>Parazoarcus</taxon>
    </lineage>
</organism>
<keyword evidence="3" id="KW-0121">Carboxypeptidase</keyword>
<dbReference type="GO" id="GO:0004180">
    <property type="term" value="F:carboxypeptidase activity"/>
    <property type="evidence" value="ECO:0007669"/>
    <property type="project" value="UniProtKB-KW"/>
</dbReference>
<protein>
    <submittedName>
        <fullName evidence="3">Carboxypeptidase regulatory-like domain-containing protein</fullName>
    </submittedName>
</protein>
<keyword evidence="2" id="KW-0732">Signal</keyword>
<keyword evidence="1" id="KW-1133">Transmembrane helix</keyword>
<keyword evidence="3" id="KW-0645">Protease</keyword>
<feature type="chain" id="PRO_5016256482" evidence="2">
    <location>
        <begin position="31"/>
        <end position="165"/>
    </location>
</feature>
<reference evidence="3 4" key="1">
    <citation type="submission" date="2018-06" db="EMBL/GenBank/DDBJ databases">
        <title>Azoarcus communis strain SWub3 genome.</title>
        <authorList>
            <person name="Zorraquino Salvo V."/>
            <person name="Toubiana D."/>
            <person name="Blumwald E."/>
        </authorList>
    </citation>
    <scope>NUCLEOTIDE SEQUENCE [LARGE SCALE GENOMIC DNA]</scope>
    <source>
        <strain evidence="3 4">SWub3</strain>
    </source>
</reference>
<dbReference type="AlphaFoldDB" id="A0A323V141"/>
<accession>A0A323V141</accession>
<sequence length="165" mass="17411">MMSARPTLANMVCRATLALGLLAGSAQTFAHGLRVSAQAEGGAVVGQALYSDLSPASGLFVDIHDPGNDAKLAEGTTGDDGRFRILAPPLAAYRVVVEGEEGHRAETQALRLAAGSTLDADTVRLLREDIARLEARIRLQDILGGLGYILGLAGLSAWFMAKRRR</sequence>
<keyword evidence="3" id="KW-0378">Hydrolase</keyword>
<dbReference type="Proteomes" id="UP000248259">
    <property type="component" value="Unassembled WGS sequence"/>
</dbReference>
<keyword evidence="4" id="KW-1185">Reference proteome</keyword>
<gene>
    <name evidence="3" type="ORF">DNK49_04500</name>
</gene>
<dbReference type="RefSeq" id="WP_110523137.1">
    <property type="nucleotide sequence ID" value="NZ_QKOE01000002.1"/>
</dbReference>
<keyword evidence="1" id="KW-0812">Transmembrane</keyword>
<name>A0A323V141_9RHOO</name>
<evidence type="ECO:0000256" key="2">
    <source>
        <dbReference type="SAM" id="SignalP"/>
    </source>
</evidence>
<feature type="transmembrane region" description="Helical" evidence="1">
    <location>
        <begin position="142"/>
        <end position="161"/>
    </location>
</feature>
<comment type="caution">
    <text evidence="3">The sequence shown here is derived from an EMBL/GenBank/DDBJ whole genome shotgun (WGS) entry which is preliminary data.</text>
</comment>
<keyword evidence="1" id="KW-0472">Membrane</keyword>
<feature type="signal peptide" evidence="2">
    <location>
        <begin position="1"/>
        <end position="30"/>
    </location>
</feature>
<dbReference type="EMBL" id="QKOE01000002">
    <property type="protein sequence ID" value="PZA17793.1"/>
    <property type="molecule type" value="Genomic_DNA"/>
</dbReference>
<evidence type="ECO:0000313" key="4">
    <source>
        <dbReference type="Proteomes" id="UP000248259"/>
    </source>
</evidence>
<evidence type="ECO:0000313" key="3">
    <source>
        <dbReference type="EMBL" id="PZA17793.1"/>
    </source>
</evidence>
<evidence type="ECO:0000256" key="1">
    <source>
        <dbReference type="SAM" id="Phobius"/>
    </source>
</evidence>
<proteinExistence type="predicted"/>